<dbReference type="AlphaFoldDB" id="A0A939GA18"/>
<proteinExistence type="predicted"/>
<feature type="transmembrane region" description="Helical" evidence="1">
    <location>
        <begin position="40"/>
        <end position="58"/>
    </location>
</feature>
<dbReference type="Proteomes" id="UP000664795">
    <property type="component" value="Unassembled WGS sequence"/>
</dbReference>
<keyword evidence="3" id="KW-1185">Reference proteome</keyword>
<keyword evidence="1" id="KW-0812">Transmembrane</keyword>
<evidence type="ECO:0000313" key="3">
    <source>
        <dbReference type="Proteomes" id="UP000664795"/>
    </source>
</evidence>
<reference evidence="2 3" key="1">
    <citation type="submission" date="2021-03" db="EMBL/GenBank/DDBJ databases">
        <title>Fibrella sp. HMF5036 genome sequencing and assembly.</title>
        <authorList>
            <person name="Kang H."/>
            <person name="Kim H."/>
            <person name="Bae S."/>
            <person name="Joh K."/>
        </authorList>
    </citation>
    <scope>NUCLEOTIDE SEQUENCE [LARGE SCALE GENOMIC DNA]</scope>
    <source>
        <strain evidence="2 3">HMF5036</strain>
    </source>
</reference>
<accession>A0A939GA18</accession>
<dbReference type="RefSeq" id="WP_207337719.1">
    <property type="nucleotide sequence ID" value="NZ_JAFMYU010000022.1"/>
</dbReference>
<evidence type="ECO:0000256" key="1">
    <source>
        <dbReference type="SAM" id="Phobius"/>
    </source>
</evidence>
<keyword evidence="1" id="KW-1133">Transmembrane helix</keyword>
<keyword evidence="1" id="KW-0472">Membrane</keyword>
<evidence type="ECO:0000313" key="2">
    <source>
        <dbReference type="EMBL" id="MBO0933755.1"/>
    </source>
</evidence>
<protein>
    <submittedName>
        <fullName evidence="2">Uncharacterized protein</fullName>
    </submittedName>
</protein>
<name>A0A939GA18_9BACT</name>
<sequence length="64" mass="7182">MNKNTIWAGVGIALGSYLYEVANNLYQKLALGSALVDVNWLRILFLGLFSLIIVSLLNRRKQTN</sequence>
<dbReference type="EMBL" id="JAFMYU010000022">
    <property type="protein sequence ID" value="MBO0933755.1"/>
    <property type="molecule type" value="Genomic_DNA"/>
</dbReference>
<gene>
    <name evidence="2" type="ORF">J2I48_22295</name>
</gene>
<comment type="caution">
    <text evidence="2">The sequence shown here is derived from an EMBL/GenBank/DDBJ whole genome shotgun (WGS) entry which is preliminary data.</text>
</comment>
<organism evidence="2 3">
    <name type="scientific">Fibrella aquatilis</name>
    <dbReference type="NCBI Taxonomy" id="2817059"/>
    <lineage>
        <taxon>Bacteria</taxon>
        <taxon>Pseudomonadati</taxon>
        <taxon>Bacteroidota</taxon>
        <taxon>Cytophagia</taxon>
        <taxon>Cytophagales</taxon>
        <taxon>Spirosomataceae</taxon>
        <taxon>Fibrella</taxon>
    </lineage>
</organism>